<keyword evidence="1" id="KW-0472">Membrane</keyword>
<keyword evidence="1" id="KW-1133">Transmembrane helix</keyword>
<gene>
    <name evidence="3" type="ORF">SERN_0751</name>
</gene>
<dbReference type="NCBIfam" id="NF041390">
    <property type="entry name" value="TadE_Rv3655c"/>
    <property type="match status" value="1"/>
</dbReference>
<dbReference type="EMBL" id="RHPJ01000001">
    <property type="protein sequence ID" value="TGO06559.1"/>
    <property type="molecule type" value="Genomic_DNA"/>
</dbReference>
<evidence type="ECO:0000259" key="2">
    <source>
        <dbReference type="Pfam" id="PF07811"/>
    </source>
</evidence>
<evidence type="ECO:0000256" key="1">
    <source>
        <dbReference type="SAM" id="Phobius"/>
    </source>
</evidence>
<keyword evidence="1" id="KW-0812">Transmembrane</keyword>
<proteinExistence type="predicted"/>
<dbReference type="Pfam" id="PF07811">
    <property type="entry name" value="TadE"/>
    <property type="match status" value="1"/>
</dbReference>
<evidence type="ECO:0000313" key="3">
    <source>
        <dbReference type="EMBL" id="TGO06559.1"/>
    </source>
</evidence>
<feature type="transmembrane region" description="Helical" evidence="1">
    <location>
        <begin position="32"/>
        <end position="57"/>
    </location>
</feature>
<keyword evidence="4" id="KW-1185">Reference proteome</keyword>
<feature type="domain" description="TadE-like" evidence="2">
    <location>
        <begin position="24"/>
        <end position="66"/>
    </location>
</feature>
<comment type="caution">
    <text evidence="3">The sequence shown here is derived from an EMBL/GenBank/DDBJ whole genome shotgun (WGS) entry which is preliminary data.</text>
</comment>
<sequence>MTAPTAPAARGASGCRAVPAGERGSATAELAVALPAVVLVLLALLFAATAGSAALSCADAARVGARSAALGFDAGEVRADAQRVAGPGARVEVVEDGDWVRVTVTRDVRLGGARLGGTVTVTGRAAARAEPGT</sequence>
<accession>A0A4Z1E5Y5</accession>
<name>A0A4Z1E5Y5_9MICO</name>
<evidence type="ECO:0000313" key="4">
    <source>
        <dbReference type="Proteomes" id="UP000297318"/>
    </source>
</evidence>
<organism evidence="3 4">
    <name type="scientific">Serinibacter arcticus</name>
    <dbReference type="NCBI Taxonomy" id="1655435"/>
    <lineage>
        <taxon>Bacteria</taxon>
        <taxon>Bacillati</taxon>
        <taxon>Actinomycetota</taxon>
        <taxon>Actinomycetes</taxon>
        <taxon>Micrococcales</taxon>
        <taxon>Beutenbergiaceae</taxon>
        <taxon>Serinibacter</taxon>
    </lineage>
</organism>
<dbReference type="InterPro" id="IPR012495">
    <property type="entry name" value="TadE-like_dom"/>
</dbReference>
<dbReference type="Proteomes" id="UP000297318">
    <property type="component" value="Unassembled WGS sequence"/>
</dbReference>
<dbReference type="InterPro" id="IPR049790">
    <property type="entry name" value="Rv3655c/TadE"/>
</dbReference>
<dbReference type="RefSeq" id="WP_135848735.1">
    <property type="nucleotide sequence ID" value="NZ_RHPJ01000001.1"/>
</dbReference>
<reference evidence="3 4" key="1">
    <citation type="submission" date="2018-11" db="EMBL/GenBank/DDBJ databases">
        <title>Complete genome sequencing of the Actinobacteria Serinibacter sp. K3-2.</title>
        <authorList>
            <person name="Rakitin A.L."/>
            <person name="Beletsky A.V."/>
            <person name="Mardanov A.V."/>
            <person name="Ravin N.V."/>
            <person name="Gromova A.S."/>
            <person name="Filippova S.N."/>
            <person name="Gal'Chenko V.F."/>
        </authorList>
    </citation>
    <scope>NUCLEOTIDE SEQUENCE [LARGE SCALE GENOMIC DNA]</scope>
    <source>
        <strain evidence="3 4">K3-2</strain>
    </source>
</reference>
<dbReference type="AlphaFoldDB" id="A0A4Z1E5Y5"/>
<protein>
    <recommendedName>
        <fullName evidence="2">TadE-like domain-containing protein</fullName>
    </recommendedName>
</protein>